<comment type="caution">
    <text evidence="1">The sequence shown here is derived from an EMBL/GenBank/DDBJ whole genome shotgun (WGS) entry which is preliminary data.</text>
</comment>
<keyword evidence="2" id="KW-1185">Reference proteome</keyword>
<evidence type="ECO:0000313" key="1">
    <source>
        <dbReference type="EMBL" id="NEW75369.1"/>
    </source>
</evidence>
<evidence type="ECO:0000313" key="2">
    <source>
        <dbReference type="Proteomes" id="UP000476310"/>
    </source>
</evidence>
<dbReference type="RefSeq" id="WP_164433682.1">
    <property type="nucleotide sequence ID" value="NZ_JAAIKT010000057.1"/>
</dbReference>
<organism evidence="1 2">
    <name type="scientific">Streptomyces rhizosphaericus</name>
    <dbReference type="NCBI Taxonomy" id="114699"/>
    <lineage>
        <taxon>Bacteria</taxon>
        <taxon>Bacillati</taxon>
        <taxon>Actinomycetota</taxon>
        <taxon>Actinomycetes</taxon>
        <taxon>Kitasatosporales</taxon>
        <taxon>Streptomycetaceae</taxon>
        <taxon>Streptomyces</taxon>
        <taxon>Streptomyces violaceusniger group</taxon>
    </lineage>
</organism>
<name>A0A6G4ARS1_9ACTN</name>
<dbReference type="EMBL" id="JAAIKT010000057">
    <property type="protein sequence ID" value="NEW75369.1"/>
    <property type="molecule type" value="Genomic_DNA"/>
</dbReference>
<dbReference type="AlphaFoldDB" id="A0A6G4ARS1"/>
<sequence>MSDEPRGLWPLAPSEAAGEALAGPGLSADLFSAVVALTVSIAEEPRG</sequence>
<gene>
    <name evidence="1" type="ORF">G4H13_34690</name>
</gene>
<protein>
    <submittedName>
        <fullName evidence="1">Uncharacterized protein</fullName>
    </submittedName>
</protein>
<reference evidence="1" key="1">
    <citation type="submission" date="2020-02" db="EMBL/GenBank/DDBJ databases">
        <title>A new Streptomyces sp. for controlling soil-borne diseases.</title>
        <authorList>
            <person name="Li X."/>
            <person name="Tian Y."/>
            <person name="Gao K."/>
        </authorList>
    </citation>
    <scope>NUCLEOTIDE SEQUENCE [LARGE SCALE GENOMIC DNA]</scope>
    <source>
        <strain evidence="1">0250</strain>
    </source>
</reference>
<dbReference type="Proteomes" id="UP000476310">
    <property type="component" value="Unassembled WGS sequence"/>
</dbReference>
<accession>A0A6G4ARS1</accession>
<proteinExistence type="predicted"/>